<evidence type="ECO:0000256" key="2">
    <source>
        <dbReference type="SAM" id="Phobius"/>
    </source>
</evidence>
<dbReference type="EMBL" id="CP002588">
    <property type="protein sequence ID" value="AEA46513.1"/>
    <property type="molecule type" value="Genomic_DNA"/>
</dbReference>
<protein>
    <recommendedName>
        <fullName evidence="3">PGF-CTERM archaeal protein-sorting signal domain-containing protein</fullName>
    </recommendedName>
</protein>
<evidence type="ECO:0000313" key="4">
    <source>
        <dbReference type="EMBL" id="AEA46513.1"/>
    </source>
</evidence>
<dbReference type="KEGG" id="ave:Arcve_0483"/>
<accession>F2KQ80</accession>
<keyword evidence="5" id="KW-1185">Reference proteome</keyword>
<dbReference type="eggNOG" id="arCOG07571">
    <property type="taxonomic scope" value="Archaea"/>
</dbReference>
<dbReference type="GO" id="GO:0016020">
    <property type="term" value="C:membrane"/>
    <property type="evidence" value="ECO:0007669"/>
    <property type="project" value="UniProtKB-SubCell"/>
</dbReference>
<feature type="compositionally biased region" description="Low complexity" evidence="1">
    <location>
        <begin position="848"/>
        <end position="897"/>
    </location>
</feature>
<feature type="region of interest" description="Disordered" evidence="1">
    <location>
        <begin position="848"/>
        <end position="903"/>
    </location>
</feature>
<dbReference type="OrthoDB" id="385004at2157"/>
<keyword evidence="2" id="KW-0472">Membrane</keyword>
<dbReference type="eggNOG" id="arCOG03906">
    <property type="taxonomic scope" value="Archaea"/>
</dbReference>
<dbReference type="NCBIfam" id="TIGR04126">
    <property type="entry name" value="PGF_CTERM"/>
    <property type="match status" value="1"/>
</dbReference>
<evidence type="ECO:0000313" key="5">
    <source>
        <dbReference type="Proteomes" id="UP000008136"/>
    </source>
</evidence>
<gene>
    <name evidence="4" type="ordered locus">Arcve_0483</name>
</gene>
<dbReference type="InterPro" id="IPR026371">
    <property type="entry name" value="PGF_CTERM"/>
</dbReference>
<evidence type="ECO:0000256" key="1">
    <source>
        <dbReference type="SAM" id="MobiDB-lite"/>
    </source>
</evidence>
<keyword evidence="2" id="KW-0812">Transmembrane</keyword>
<dbReference type="AlphaFoldDB" id="F2KQ80"/>
<organism evidence="4 5">
    <name type="scientific">Archaeoglobus veneficus (strain DSM 11195 / SNP6)</name>
    <dbReference type="NCBI Taxonomy" id="693661"/>
    <lineage>
        <taxon>Archaea</taxon>
        <taxon>Methanobacteriati</taxon>
        <taxon>Methanobacteriota</taxon>
        <taxon>Archaeoglobi</taxon>
        <taxon>Archaeoglobales</taxon>
        <taxon>Archaeoglobaceae</taxon>
        <taxon>Archaeoglobus</taxon>
    </lineage>
</organism>
<dbReference type="GeneID" id="43002823"/>
<sequence length="926" mass="101148">MSRKSLKIGIATLLVLLMAMATASAATFTDADVEFKNTTYPQITLTVYDITQNNTTNILSLDYGDVLKISVDVPDRATVKLIDLDTNDVIITETVSGYAEISWDTLALGIKPSNYTISVFASTTTDTNEMNINIKSTVNSVTNEGDWVNDTSGYKIVVNPKEVNQPEITLTLKNPTTPVAKGDLVVIEGYIYGATQAYYNVTGPYNTSKIVGGNYSDFVLENGAADNDNLISVQSGTHKFEIGIKTDVLFNDYDATSGTYKLTVKSGETEESIEFQITDLTINLEIEKDTVRLGEEISFYGTTNAAESGSDYDLSPRNNVTIKIFNDTSANWDDAQYLVDTLVDDTIASDGSFSKDLTFQLDWKKDTDYKAIARVYTTADCYEEAEVTFYVKKPEITLNLDKYTYERGEKITIKGTTSLKGGQKVVLYGDLSDLVIGVGTSGAIVYTSTDGSFEKEFTVKPDASLTTYTIKAKIVDSNGNEVAKTSADVRVVRQSLQATISDTSVVKGGYFRINGTTTVDYVYIYASDKNTFVGVAEKPDDDQFDPTAAGYTTKSVIVGDDNEFNVRIDVEDTADTGTYTLYLYAPANSTWIDTTEDAQVVFMVTVTDVGIVEAPEYVTIVQGESKDIDIYISADEDDDVYVNATFSGQGIKVDAEDDSDLYVSQLDDGVATITIDPYYNSSSDELVSTYGTNCMVLKPGLYTLKVEVFYANSDDKADEISIPVEVVAPTLDVDAPSEVVKGDQLVITIKTNRDSGYDNIYVILKAPMDEYKQKVSTDENGTAVAIFETMGLTLGEYKLYVRDTLGTESGGNIDDYYDIDPTDAYARTYDADDDILVIKTVSIVEELTTTPTPEETATPVETVEETPTPVETTPTPVETTATPAPTTPEETATPVPTETKEEKQPGFEAVFAIAGLLAVAYLLRRR</sequence>
<dbReference type="Pfam" id="PF18204">
    <property type="entry name" value="PGF-CTERM"/>
    <property type="match status" value="1"/>
</dbReference>
<feature type="domain" description="PGF-CTERM archaeal protein-sorting signal" evidence="3">
    <location>
        <begin position="904"/>
        <end position="926"/>
    </location>
</feature>
<dbReference type="Proteomes" id="UP000008136">
    <property type="component" value="Chromosome"/>
</dbReference>
<feature type="transmembrane region" description="Helical" evidence="2">
    <location>
        <begin position="906"/>
        <end position="923"/>
    </location>
</feature>
<name>F2KQ80_ARCVS</name>
<evidence type="ECO:0000259" key="3">
    <source>
        <dbReference type="Pfam" id="PF18204"/>
    </source>
</evidence>
<proteinExistence type="predicted"/>
<dbReference type="RefSeq" id="WP_013683187.1">
    <property type="nucleotide sequence ID" value="NC_015320.1"/>
</dbReference>
<reference evidence="4 5" key="1">
    <citation type="submission" date="2011-03" db="EMBL/GenBank/DDBJ databases">
        <title>The complete genome of Archaeoglobus veneficus SNP6.</title>
        <authorList>
            <consortium name="US DOE Joint Genome Institute (JGI-PGF)"/>
            <person name="Lucas S."/>
            <person name="Copeland A."/>
            <person name="Lapidus A."/>
            <person name="Bruce D."/>
            <person name="Goodwin L."/>
            <person name="Pitluck S."/>
            <person name="Kyrpides N."/>
            <person name="Mavromatis K."/>
            <person name="Pagani I."/>
            <person name="Ivanova N."/>
            <person name="Mikhailova N."/>
            <person name="Lu M."/>
            <person name="Detter J.C."/>
            <person name="Tapia R."/>
            <person name="Han C."/>
            <person name="Land M."/>
            <person name="Hauser L."/>
            <person name="Markowitz V."/>
            <person name="Cheng J.-F."/>
            <person name="Hugenholtz P."/>
            <person name="Woyke T."/>
            <person name="Wu D."/>
            <person name="Spring S."/>
            <person name="Brambilla E."/>
            <person name="Klenk H.-P."/>
            <person name="Eisen J.A."/>
        </authorList>
    </citation>
    <scope>NUCLEOTIDE SEQUENCE [LARGE SCALE GENOMIC DNA]</scope>
    <source>
        <strain>SNP6</strain>
    </source>
</reference>
<keyword evidence="2" id="KW-1133">Transmembrane helix</keyword>
<dbReference type="HOGENOM" id="CLU_321509_0_0_2"/>